<evidence type="ECO:0000313" key="6">
    <source>
        <dbReference type="EMBL" id="KPU78907.1"/>
    </source>
</evidence>
<dbReference type="Pfam" id="PF13639">
    <property type="entry name" value="zf-RING_2"/>
    <property type="match status" value="1"/>
</dbReference>
<dbReference type="GeneID" id="26514152"/>
<dbReference type="OrthoDB" id="6105938at2759"/>
<dbReference type="SUPFAM" id="SSF57850">
    <property type="entry name" value="RING/U-box"/>
    <property type="match status" value="1"/>
</dbReference>
<sequence length="217" mass="24808">MSNIRTYGAQVPTRCYKAKEIERLFDEGYRMICSLTENIKCFNFGVKAILSSKISRYGQPGIKPPIDYMLNRLHIDFEVGKLYRCCKDLERDLASIEEEIFATRLNNSNGFKSLFGSILEDDSVGSKHESSHCQAILDKSQHDLPSHGVAASKAKYKEDSSLKCPVCLEKLKKREPKSTRCGHIFCSECIETALEFSHKCPVCKKRLLKKHVFRIYL</sequence>
<dbReference type="PROSITE" id="PS00518">
    <property type="entry name" value="ZF_RING_1"/>
    <property type="match status" value="1"/>
</dbReference>
<dbReference type="PANTHER" id="PTHR47094">
    <property type="entry name" value="ELFLESS, ISOFORM B"/>
    <property type="match status" value="1"/>
</dbReference>
<dbReference type="GO" id="GO:0061630">
    <property type="term" value="F:ubiquitin protein ligase activity"/>
    <property type="evidence" value="ECO:0007669"/>
    <property type="project" value="InterPro"/>
</dbReference>
<dbReference type="GO" id="GO:0008270">
    <property type="term" value="F:zinc ion binding"/>
    <property type="evidence" value="ECO:0007669"/>
    <property type="project" value="UniProtKB-KW"/>
</dbReference>
<dbReference type="InParanoid" id="A0A0P8XVZ1"/>
<evidence type="ECO:0000256" key="3">
    <source>
        <dbReference type="ARBA" id="ARBA00022833"/>
    </source>
</evidence>
<dbReference type="GO" id="GO:0032183">
    <property type="term" value="F:SUMO binding"/>
    <property type="evidence" value="ECO:0007669"/>
    <property type="project" value="TreeGrafter"/>
</dbReference>
<dbReference type="KEGG" id="dan:26514152"/>
<evidence type="ECO:0000256" key="2">
    <source>
        <dbReference type="ARBA" id="ARBA00022771"/>
    </source>
</evidence>
<dbReference type="Gene3D" id="3.30.40.10">
    <property type="entry name" value="Zinc/RING finger domain, C3HC4 (zinc finger)"/>
    <property type="match status" value="1"/>
</dbReference>
<evidence type="ECO:0000256" key="1">
    <source>
        <dbReference type="ARBA" id="ARBA00022723"/>
    </source>
</evidence>
<dbReference type="GO" id="GO:0033768">
    <property type="term" value="C:SUMO-targeted ubiquitin ligase complex"/>
    <property type="evidence" value="ECO:0007669"/>
    <property type="project" value="TreeGrafter"/>
</dbReference>
<dbReference type="Proteomes" id="UP000007801">
    <property type="component" value="Unassembled WGS sequence"/>
</dbReference>
<dbReference type="InterPro" id="IPR013083">
    <property type="entry name" value="Znf_RING/FYVE/PHD"/>
</dbReference>
<proteinExistence type="predicted"/>
<evidence type="ECO:0000259" key="5">
    <source>
        <dbReference type="PROSITE" id="PS50089"/>
    </source>
</evidence>
<dbReference type="InterPro" id="IPR017907">
    <property type="entry name" value="Znf_RING_CS"/>
</dbReference>
<protein>
    <recommendedName>
        <fullName evidence="5">RING-type domain-containing protein</fullName>
    </recommendedName>
</protein>
<dbReference type="PROSITE" id="PS50089">
    <property type="entry name" value="ZF_RING_2"/>
    <property type="match status" value="1"/>
</dbReference>
<dbReference type="InterPro" id="IPR049627">
    <property type="entry name" value="SLX8"/>
</dbReference>
<dbReference type="AlphaFoldDB" id="A0A0P8XVZ1"/>
<dbReference type="GO" id="GO:0006511">
    <property type="term" value="P:ubiquitin-dependent protein catabolic process"/>
    <property type="evidence" value="ECO:0007669"/>
    <property type="project" value="TreeGrafter"/>
</dbReference>
<accession>A0A0P8XVZ1</accession>
<dbReference type="GO" id="GO:0140082">
    <property type="term" value="F:SUMO-ubiquitin ligase activity"/>
    <property type="evidence" value="ECO:0007669"/>
    <property type="project" value="TreeGrafter"/>
</dbReference>
<name>A0A0P8XVZ1_DROAN</name>
<dbReference type="EMBL" id="CH902618">
    <property type="protein sequence ID" value="KPU78907.1"/>
    <property type="molecule type" value="Genomic_DNA"/>
</dbReference>
<evidence type="ECO:0000256" key="4">
    <source>
        <dbReference type="PROSITE-ProRule" id="PRU00175"/>
    </source>
</evidence>
<evidence type="ECO:0000313" key="7">
    <source>
        <dbReference type="Proteomes" id="UP000007801"/>
    </source>
</evidence>
<reference evidence="6 7" key="1">
    <citation type="journal article" date="2007" name="Nature">
        <title>Evolution of genes and genomes on the Drosophila phylogeny.</title>
        <authorList>
            <consortium name="Drosophila 12 Genomes Consortium"/>
            <person name="Clark A.G."/>
            <person name="Eisen M.B."/>
            <person name="Smith D.R."/>
            <person name="Bergman C.M."/>
            <person name="Oliver B."/>
            <person name="Markow T.A."/>
            <person name="Kaufman T.C."/>
            <person name="Kellis M."/>
            <person name="Gelbart W."/>
            <person name="Iyer V.N."/>
            <person name="Pollard D.A."/>
            <person name="Sackton T.B."/>
            <person name="Larracuente A.M."/>
            <person name="Singh N.D."/>
            <person name="Abad J.P."/>
            <person name="Abt D.N."/>
            <person name="Adryan B."/>
            <person name="Aguade M."/>
            <person name="Akashi H."/>
            <person name="Anderson W.W."/>
            <person name="Aquadro C.F."/>
            <person name="Ardell D.H."/>
            <person name="Arguello R."/>
            <person name="Artieri C.G."/>
            <person name="Barbash D.A."/>
            <person name="Barker D."/>
            <person name="Barsanti P."/>
            <person name="Batterham P."/>
            <person name="Batzoglou S."/>
            <person name="Begun D."/>
            <person name="Bhutkar A."/>
            <person name="Blanco E."/>
            <person name="Bosak S.A."/>
            <person name="Bradley R.K."/>
            <person name="Brand A.D."/>
            <person name="Brent M.R."/>
            <person name="Brooks A.N."/>
            <person name="Brown R.H."/>
            <person name="Butlin R.K."/>
            <person name="Caggese C."/>
            <person name="Calvi B.R."/>
            <person name="Bernardo de Carvalho A."/>
            <person name="Caspi A."/>
            <person name="Castrezana S."/>
            <person name="Celniker S.E."/>
            <person name="Chang J.L."/>
            <person name="Chapple C."/>
            <person name="Chatterji S."/>
            <person name="Chinwalla A."/>
            <person name="Civetta A."/>
            <person name="Clifton S.W."/>
            <person name="Comeron J.M."/>
            <person name="Costello J.C."/>
            <person name="Coyne J.A."/>
            <person name="Daub J."/>
            <person name="David R.G."/>
            <person name="Delcher A.L."/>
            <person name="Delehaunty K."/>
            <person name="Do C.B."/>
            <person name="Ebling H."/>
            <person name="Edwards K."/>
            <person name="Eickbush T."/>
            <person name="Evans J.D."/>
            <person name="Filipski A."/>
            <person name="Findeiss S."/>
            <person name="Freyhult E."/>
            <person name="Fulton L."/>
            <person name="Fulton R."/>
            <person name="Garcia A.C."/>
            <person name="Gardiner A."/>
            <person name="Garfield D.A."/>
            <person name="Garvin B.E."/>
            <person name="Gibson G."/>
            <person name="Gilbert D."/>
            <person name="Gnerre S."/>
            <person name="Godfrey J."/>
            <person name="Good R."/>
            <person name="Gotea V."/>
            <person name="Gravely B."/>
            <person name="Greenberg A.J."/>
            <person name="Griffiths-Jones S."/>
            <person name="Gross S."/>
            <person name="Guigo R."/>
            <person name="Gustafson E.A."/>
            <person name="Haerty W."/>
            <person name="Hahn M.W."/>
            <person name="Halligan D.L."/>
            <person name="Halpern A.L."/>
            <person name="Halter G.M."/>
            <person name="Han M.V."/>
            <person name="Heger A."/>
            <person name="Hillier L."/>
            <person name="Hinrichs A.S."/>
            <person name="Holmes I."/>
            <person name="Hoskins R.A."/>
            <person name="Hubisz M.J."/>
            <person name="Hultmark D."/>
            <person name="Huntley M.A."/>
            <person name="Jaffe D.B."/>
            <person name="Jagadeeshan S."/>
            <person name="Jeck W.R."/>
            <person name="Johnson J."/>
            <person name="Jones C.D."/>
            <person name="Jordan W.C."/>
            <person name="Karpen G.H."/>
            <person name="Kataoka E."/>
            <person name="Keightley P.D."/>
            <person name="Kheradpour P."/>
            <person name="Kirkness E.F."/>
            <person name="Koerich L.B."/>
            <person name="Kristiansen K."/>
            <person name="Kudrna D."/>
            <person name="Kulathinal R.J."/>
            <person name="Kumar S."/>
            <person name="Kwok R."/>
            <person name="Lander E."/>
            <person name="Langley C.H."/>
            <person name="Lapoint R."/>
            <person name="Lazzaro B.P."/>
            <person name="Lee S.J."/>
            <person name="Levesque L."/>
            <person name="Li R."/>
            <person name="Lin C.F."/>
            <person name="Lin M.F."/>
            <person name="Lindblad-Toh K."/>
            <person name="Llopart A."/>
            <person name="Long M."/>
            <person name="Low L."/>
            <person name="Lozovsky E."/>
            <person name="Lu J."/>
            <person name="Luo M."/>
            <person name="Machado C.A."/>
            <person name="Makalowski W."/>
            <person name="Marzo M."/>
            <person name="Matsuda M."/>
            <person name="Matzkin L."/>
            <person name="McAllister B."/>
            <person name="McBride C.S."/>
            <person name="McKernan B."/>
            <person name="McKernan K."/>
            <person name="Mendez-Lago M."/>
            <person name="Minx P."/>
            <person name="Mollenhauer M.U."/>
            <person name="Montooth K."/>
            <person name="Mount S.M."/>
            <person name="Mu X."/>
            <person name="Myers E."/>
            <person name="Negre B."/>
            <person name="Newfeld S."/>
            <person name="Nielsen R."/>
            <person name="Noor M.A."/>
            <person name="O'Grady P."/>
            <person name="Pachter L."/>
            <person name="Papaceit M."/>
            <person name="Parisi M.J."/>
            <person name="Parisi M."/>
            <person name="Parts L."/>
            <person name="Pedersen J.S."/>
            <person name="Pesole G."/>
            <person name="Phillippy A.M."/>
            <person name="Ponting C.P."/>
            <person name="Pop M."/>
            <person name="Porcelli D."/>
            <person name="Powell J.R."/>
            <person name="Prohaska S."/>
            <person name="Pruitt K."/>
            <person name="Puig M."/>
            <person name="Quesneville H."/>
            <person name="Ram K.R."/>
            <person name="Rand D."/>
            <person name="Rasmussen M.D."/>
            <person name="Reed L.K."/>
            <person name="Reenan R."/>
            <person name="Reily A."/>
            <person name="Remington K.A."/>
            <person name="Rieger T.T."/>
            <person name="Ritchie M.G."/>
            <person name="Robin C."/>
            <person name="Rogers Y.H."/>
            <person name="Rohde C."/>
            <person name="Rozas J."/>
            <person name="Rubenfield M.J."/>
            <person name="Ruiz A."/>
            <person name="Russo S."/>
            <person name="Salzberg S.L."/>
            <person name="Sanchez-Gracia A."/>
            <person name="Saranga D.J."/>
            <person name="Sato H."/>
            <person name="Schaeffer S.W."/>
            <person name="Schatz M.C."/>
            <person name="Schlenke T."/>
            <person name="Schwartz R."/>
            <person name="Segarra C."/>
            <person name="Singh R.S."/>
            <person name="Sirot L."/>
            <person name="Sirota M."/>
            <person name="Sisneros N.B."/>
            <person name="Smith C.D."/>
            <person name="Smith T.F."/>
            <person name="Spieth J."/>
            <person name="Stage D.E."/>
            <person name="Stark A."/>
            <person name="Stephan W."/>
            <person name="Strausberg R.L."/>
            <person name="Strempel S."/>
            <person name="Sturgill D."/>
            <person name="Sutton G."/>
            <person name="Sutton G.G."/>
            <person name="Tao W."/>
            <person name="Teichmann S."/>
            <person name="Tobari Y.N."/>
            <person name="Tomimura Y."/>
            <person name="Tsolas J.M."/>
            <person name="Valente V.L."/>
            <person name="Venter E."/>
            <person name="Venter J.C."/>
            <person name="Vicario S."/>
            <person name="Vieira F.G."/>
            <person name="Vilella A.J."/>
            <person name="Villasante A."/>
            <person name="Walenz B."/>
            <person name="Wang J."/>
            <person name="Wasserman M."/>
            <person name="Watts T."/>
            <person name="Wilson D."/>
            <person name="Wilson R.K."/>
            <person name="Wing R.A."/>
            <person name="Wolfner M.F."/>
            <person name="Wong A."/>
            <person name="Wong G.K."/>
            <person name="Wu C.I."/>
            <person name="Wu G."/>
            <person name="Yamamoto D."/>
            <person name="Yang H.P."/>
            <person name="Yang S.P."/>
            <person name="Yorke J.A."/>
            <person name="Yoshida K."/>
            <person name="Zdobnov E."/>
            <person name="Zhang P."/>
            <person name="Zhang Y."/>
            <person name="Zimin A.V."/>
            <person name="Baldwin J."/>
            <person name="Abdouelleil A."/>
            <person name="Abdulkadir J."/>
            <person name="Abebe A."/>
            <person name="Abera B."/>
            <person name="Abreu J."/>
            <person name="Acer S.C."/>
            <person name="Aftuck L."/>
            <person name="Alexander A."/>
            <person name="An P."/>
            <person name="Anderson E."/>
            <person name="Anderson S."/>
            <person name="Arachi H."/>
            <person name="Azer M."/>
            <person name="Bachantsang P."/>
            <person name="Barry A."/>
            <person name="Bayul T."/>
            <person name="Berlin A."/>
            <person name="Bessette D."/>
            <person name="Bloom T."/>
            <person name="Blye J."/>
            <person name="Boguslavskiy L."/>
            <person name="Bonnet C."/>
            <person name="Boukhgalter B."/>
            <person name="Bourzgui I."/>
            <person name="Brown A."/>
            <person name="Cahill P."/>
            <person name="Channer S."/>
            <person name="Cheshatsang Y."/>
            <person name="Chuda L."/>
            <person name="Citroen M."/>
            <person name="Collymore A."/>
            <person name="Cooke P."/>
            <person name="Costello M."/>
            <person name="D'Aco K."/>
            <person name="Daza R."/>
            <person name="De Haan G."/>
            <person name="DeGray S."/>
            <person name="DeMaso C."/>
            <person name="Dhargay N."/>
            <person name="Dooley K."/>
            <person name="Dooley E."/>
            <person name="Doricent M."/>
            <person name="Dorje P."/>
            <person name="Dorjee K."/>
            <person name="Dupes A."/>
            <person name="Elong R."/>
            <person name="Falk J."/>
            <person name="Farina A."/>
            <person name="Faro S."/>
            <person name="Ferguson D."/>
            <person name="Fisher S."/>
            <person name="Foley C.D."/>
            <person name="Franke A."/>
            <person name="Friedrich D."/>
            <person name="Gadbois L."/>
            <person name="Gearin G."/>
            <person name="Gearin C.R."/>
            <person name="Giannoukos G."/>
            <person name="Goode T."/>
            <person name="Graham J."/>
            <person name="Grandbois E."/>
            <person name="Grewal S."/>
            <person name="Gyaltsen K."/>
            <person name="Hafez N."/>
            <person name="Hagos B."/>
            <person name="Hall J."/>
            <person name="Henson C."/>
            <person name="Hollinger A."/>
            <person name="Honan T."/>
            <person name="Huard M.D."/>
            <person name="Hughes L."/>
            <person name="Hurhula B."/>
            <person name="Husby M.E."/>
            <person name="Kamat A."/>
            <person name="Kanga B."/>
            <person name="Kashin S."/>
            <person name="Khazanovich D."/>
            <person name="Kisner P."/>
            <person name="Lance K."/>
            <person name="Lara M."/>
            <person name="Lee W."/>
            <person name="Lennon N."/>
            <person name="Letendre F."/>
            <person name="LeVine R."/>
            <person name="Lipovsky A."/>
            <person name="Liu X."/>
            <person name="Liu J."/>
            <person name="Liu S."/>
            <person name="Lokyitsang T."/>
            <person name="Lokyitsang Y."/>
            <person name="Lubonja R."/>
            <person name="Lui A."/>
            <person name="MacDonald P."/>
            <person name="Magnisalis V."/>
            <person name="Maru K."/>
            <person name="Matthews C."/>
            <person name="McCusker W."/>
            <person name="McDonough S."/>
            <person name="Mehta T."/>
            <person name="Meldrim J."/>
            <person name="Meneus L."/>
            <person name="Mihai O."/>
            <person name="Mihalev A."/>
            <person name="Mihova T."/>
            <person name="Mittelman R."/>
            <person name="Mlenga V."/>
            <person name="Montmayeur A."/>
            <person name="Mulrain L."/>
            <person name="Navidi A."/>
            <person name="Naylor J."/>
            <person name="Negash T."/>
            <person name="Nguyen T."/>
            <person name="Nguyen N."/>
            <person name="Nicol R."/>
            <person name="Norbu C."/>
            <person name="Norbu N."/>
            <person name="Novod N."/>
            <person name="O'Neill B."/>
            <person name="Osman S."/>
            <person name="Markiewicz E."/>
            <person name="Oyono O.L."/>
            <person name="Patti C."/>
            <person name="Phunkhang P."/>
            <person name="Pierre F."/>
            <person name="Priest M."/>
            <person name="Raghuraman S."/>
            <person name="Rege F."/>
            <person name="Reyes R."/>
            <person name="Rise C."/>
            <person name="Rogov P."/>
            <person name="Ross K."/>
            <person name="Ryan E."/>
            <person name="Settipalli S."/>
            <person name="Shea T."/>
            <person name="Sherpa N."/>
            <person name="Shi L."/>
            <person name="Shih D."/>
            <person name="Sparrow T."/>
            <person name="Spaulding J."/>
            <person name="Stalker J."/>
            <person name="Stange-Thomann N."/>
            <person name="Stavropoulos S."/>
            <person name="Stone C."/>
            <person name="Strader C."/>
            <person name="Tesfaye S."/>
            <person name="Thomson T."/>
            <person name="Thoulutsang Y."/>
            <person name="Thoulutsang D."/>
            <person name="Topham K."/>
            <person name="Topping I."/>
            <person name="Tsamla T."/>
            <person name="Vassiliev H."/>
            <person name="Vo A."/>
            <person name="Wangchuk T."/>
            <person name="Wangdi T."/>
            <person name="Weiand M."/>
            <person name="Wilkinson J."/>
            <person name="Wilson A."/>
            <person name="Yadav S."/>
            <person name="Young G."/>
            <person name="Yu Q."/>
            <person name="Zembek L."/>
            <person name="Zhong D."/>
            <person name="Zimmer A."/>
            <person name="Zwirko Z."/>
            <person name="Jaffe D.B."/>
            <person name="Alvarez P."/>
            <person name="Brockman W."/>
            <person name="Butler J."/>
            <person name="Chin C."/>
            <person name="Gnerre S."/>
            <person name="Grabherr M."/>
            <person name="Kleber M."/>
            <person name="Mauceli E."/>
            <person name="MacCallum I."/>
        </authorList>
    </citation>
    <scope>NUCLEOTIDE SEQUENCE [LARGE SCALE GENOMIC DNA]</scope>
    <source>
        <strain evidence="7">Tucson 14024-0371.13</strain>
    </source>
</reference>
<dbReference type="InterPro" id="IPR001841">
    <property type="entry name" value="Znf_RING"/>
</dbReference>
<gene>
    <name evidence="6" type="primary">Dana\GF26743</name>
    <name evidence="6" type="ORF">GF26743</name>
</gene>
<keyword evidence="7" id="KW-1185">Reference proteome</keyword>
<dbReference type="STRING" id="7217.A0A0P8XVZ1"/>
<dbReference type="PANTHER" id="PTHR47094:SF1">
    <property type="entry name" value="RING-TYPE E3 UBIQUITIN TRANSFERASE"/>
    <property type="match status" value="1"/>
</dbReference>
<keyword evidence="2 4" id="KW-0863">Zinc-finger</keyword>
<feature type="domain" description="RING-type" evidence="5">
    <location>
        <begin position="164"/>
        <end position="204"/>
    </location>
</feature>
<keyword evidence="1" id="KW-0479">Metal-binding</keyword>
<keyword evidence="3" id="KW-0862">Zinc</keyword>
<dbReference type="SMART" id="SM00184">
    <property type="entry name" value="RING"/>
    <property type="match status" value="1"/>
</dbReference>
<organism evidence="6 7">
    <name type="scientific">Drosophila ananassae</name>
    <name type="common">Fruit fly</name>
    <dbReference type="NCBI Taxonomy" id="7217"/>
    <lineage>
        <taxon>Eukaryota</taxon>
        <taxon>Metazoa</taxon>
        <taxon>Ecdysozoa</taxon>
        <taxon>Arthropoda</taxon>
        <taxon>Hexapoda</taxon>
        <taxon>Insecta</taxon>
        <taxon>Pterygota</taxon>
        <taxon>Neoptera</taxon>
        <taxon>Endopterygota</taxon>
        <taxon>Diptera</taxon>
        <taxon>Brachycera</taxon>
        <taxon>Muscomorpha</taxon>
        <taxon>Ephydroidea</taxon>
        <taxon>Drosophilidae</taxon>
        <taxon>Drosophila</taxon>
        <taxon>Sophophora</taxon>
    </lineage>
</organism>